<dbReference type="Ensembl" id="ENSSHAT00000033816.1">
    <property type="protein sequence ID" value="ENSSHAP00000041438.1"/>
    <property type="gene ID" value="ENSSHAG00000025266.1"/>
</dbReference>
<evidence type="ECO:0000256" key="3">
    <source>
        <dbReference type="SAM" id="SignalP"/>
    </source>
</evidence>
<dbReference type="OrthoDB" id="9451284at2759"/>
<feature type="compositionally biased region" description="Polar residues" evidence="1">
    <location>
        <begin position="86"/>
        <end position="179"/>
    </location>
</feature>
<feature type="compositionally biased region" description="Polar residues" evidence="1">
    <location>
        <begin position="472"/>
        <end position="491"/>
    </location>
</feature>
<feature type="compositionally biased region" description="Basic and acidic residues" evidence="1">
    <location>
        <begin position="460"/>
        <end position="470"/>
    </location>
</feature>
<dbReference type="InterPro" id="IPR033239">
    <property type="entry name" value="EVI2B"/>
</dbReference>
<dbReference type="Ensembl" id="ENSSHAT00000029648.1">
    <property type="protein sequence ID" value="ENSSHAP00000038073.1"/>
    <property type="gene ID" value="ENSSHAG00000025266.1"/>
</dbReference>
<gene>
    <name evidence="4" type="primary">OMG</name>
</gene>
<feature type="region of interest" description="Disordered" evidence="1">
    <location>
        <begin position="367"/>
        <end position="505"/>
    </location>
</feature>
<evidence type="ECO:0000313" key="5">
    <source>
        <dbReference type="Proteomes" id="UP000007648"/>
    </source>
</evidence>
<evidence type="ECO:0000313" key="4">
    <source>
        <dbReference type="Ensembl" id="ENSSHAP00000045200.1"/>
    </source>
</evidence>
<dbReference type="Proteomes" id="UP000007648">
    <property type="component" value="Unassembled WGS sequence"/>
</dbReference>
<feature type="compositionally biased region" description="Pro residues" evidence="1">
    <location>
        <begin position="434"/>
        <end position="455"/>
    </location>
</feature>
<name>A0A7N4Q1B3_SARHA</name>
<keyword evidence="2" id="KW-1133">Transmembrane helix</keyword>
<evidence type="ECO:0000256" key="1">
    <source>
        <dbReference type="SAM" id="MobiDB-lite"/>
    </source>
</evidence>
<dbReference type="GeneID" id="100915615"/>
<dbReference type="Ensembl" id="ENSSHAT00000042542.1">
    <property type="protein sequence ID" value="ENSSHAP00000045200.1"/>
    <property type="gene ID" value="ENSSHAG00000025266.1"/>
</dbReference>
<keyword evidence="2" id="KW-0472">Membrane</keyword>
<keyword evidence="2" id="KW-0812">Transmembrane</keyword>
<dbReference type="RefSeq" id="XP_012405230.1">
    <property type="nucleotide sequence ID" value="XM_012549776.3"/>
</dbReference>
<feature type="transmembrane region" description="Helical" evidence="2">
    <location>
        <begin position="270"/>
        <end position="292"/>
    </location>
</feature>
<keyword evidence="3" id="KW-0732">Signal</keyword>
<feature type="compositionally biased region" description="Polar residues" evidence="1">
    <location>
        <begin position="30"/>
        <end position="50"/>
    </location>
</feature>
<feature type="compositionally biased region" description="Polar residues" evidence="1">
    <location>
        <begin position="380"/>
        <end position="398"/>
    </location>
</feature>
<feature type="compositionally biased region" description="Polar residues" evidence="1">
    <location>
        <begin position="63"/>
        <end position="75"/>
    </location>
</feature>
<dbReference type="PANTHER" id="PTHR15384">
    <property type="entry name" value="PROTEIN EVI2B"/>
    <property type="match status" value="1"/>
</dbReference>
<dbReference type="AlphaFoldDB" id="A0A7N4Q1B3"/>
<dbReference type="PANTHER" id="PTHR15384:SF0">
    <property type="entry name" value="PROTEIN EVI2B"/>
    <property type="match status" value="1"/>
</dbReference>
<organism evidence="4 5">
    <name type="scientific">Sarcophilus harrisii</name>
    <name type="common">Tasmanian devil</name>
    <name type="synonym">Sarcophilus laniarius</name>
    <dbReference type="NCBI Taxonomy" id="9305"/>
    <lineage>
        <taxon>Eukaryota</taxon>
        <taxon>Metazoa</taxon>
        <taxon>Chordata</taxon>
        <taxon>Craniata</taxon>
        <taxon>Vertebrata</taxon>
        <taxon>Euteleostomi</taxon>
        <taxon>Mammalia</taxon>
        <taxon>Metatheria</taxon>
        <taxon>Dasyuromorphia</taxon>
        <taxon>Dasyuridae</taxon>
        <taxon>Sarcophilus</taxon>
    </lineage>
</organism>
<feature type="compositionally biased region" description="Low complexity" evidence="1">
    <location>
        <begin position="203"/>
        <end position="243"/>
    </location>
</feature>
<proteinExistence type="predicted"/>
<dbReference type="GeneTree" id="ENSGT00390000009142"/>
<dbReference type="GO" id="GO:2000035">
    <property type="term" value="P:regulation of stem cell division"/>
    <property type="evidence" value="ECO:0007669"/>
    <property type="project" value="TreeGrafter"/>
</dbReference>
<accession>A0A7N4Q1B3</accession>
<evidence type="ECO:0000256" key="2">
    <source>
        <dbReference type="SAM" id="Phobius"/>
    </source>
</evidence>
<keyword evidence="5" id="KW-1185">Reference proteome</keyword>
<feature type="signal peptide" evidence="3">
    <location>
        <begin position="1"/>
        <end position="23"/>
    </location>
</feature>
<dbReference type="GO" id="GO:0045660">
    <property type="term" value="P:positive regulation of neutrophil differentiation"/>
    <property type="evidence" value="ECO:0007669"/>
    <property type="project" value="TreeGrafter"/>
</dbReference>
<feature type="region of interest" description="Disordered" evidence="1">
    <location>
        <begin position="30"/>
        <end position="265"/>
    </location>
</feature>
<feature type="chain" id="PRO_5044661100" evidence="3">
    <location>
        <begin position="24"/>
        <end position="505"/>
    </location>
</feature>
<reference evidence="4" key="2">
    <citation type="submission" date="2025-05" db="UniProtKB">
        <authorList>
            <consortium name="Ensembl"/>
        </authorList>
    </citation>
    <scope>IDENTIFICATION</scope>
</reference>
<reference evidence="4 5" key="1">
    <citation type="journal article" date="2011" name="Proc. Natl. Acad. Sci. U.S.A.">
        <title>Genetic diversity and population structure of the endangered marsupial Sarcophilus harrisii (Tasmanian devil).</title>
        <authorList>
            <person name="Miller W."/>
            <person name="Hayes V.M."/>
            <person name="Ratan A."/>
            <person name="Petersen D.C."/>
            <person name="Wittekindt N.E."/>
            <person name="Miller J."/>
            <person name="Walenz B."/>
            <person name="Knight J."/>
            <person name="Qi J."/>
            <person name="Zhao F."/>
            <person name="Wang Q."/>
            <person name="Bedoya-Reina O.C."/>
            <person name="Katiyar N."/>
            <person name="Tomsho L.P."/>
            <person name="Kasson L.M."/>
            <person name="Hardie R.A."/>
            <person name="Woodbridge P."/>
            <person name="Tindall E.A."/>
            <person name="Bertelsen M.F."/>
            <person name="Dixon D."/>
            <person name="Pyecroft S."/>
            <person name="Helgen K.M."/>
            <person name="Lesk A.M."/>
            <person name="Pringle T.H."/>
            <person name="Patterson N."/>
            <person name="Zhang Y."/>
            <person name="Kreiss A."/>
            <person name="Woods G.M."/>
            <person name="Jones M.E."/>
            <person name="Schuster S.C."/>
        </authorList>
    </citation>
    <scope>NUCLEOTIDE SEQUENCE [LARGE SCALE GENOMIC DNA]</scope>
</reference>
<protein>
    <submittedName>
        <fullName evidence="4">Oligodendrocyte myelin glycoprotein</fullName>
    </submittedName>
</protein>
<feature type="compositionally biased region" description="Polar residues" evidence="1">
    <location>
        <begin position="252"/>
        <end position="265"/>
    </location>
</feature>
<sequence>MDPKHFIIMLLCGFLTNPILTEAQTYSSAVSPQTTFKSPTSDISANSGNGTEIPFSQPLKLINTPSGQPPTSSVPGSAGPLAAPTVPTSSGQSSLSSIPKSSGQTSVPSEPKSSNPQVASLVFNSTSQPPESPRLDSSSQSPESAAPNSTSHSSVPNLPSDTPVHSSSQKPSAQPTSTRKPPDIPVHSSSQKPPATPVHNSSRKPPASASPSSPRQPPATSVPSSSRKPPASSRPSSPRDSASTVVTPGFHQENSNPTPTKFQSSTANSVAAVLIGTILTFMIGAIVIILLWKCFRKPIPNDQNWAGRSPFADGETPDMCMDYNRENGKSIKRSSIVSLEIWKPNKNMLLADDLDVKLFDSSENFDECPKPDLEKVKDQPSGTSEESADRSTVGTAISSEDLESTAPPPLLDLDGPENQKPASANLLDTEFSHLPPPVDSFPPLPDSSLLPPPPEVLLQDQKKDNAEVHDSVSPTLETQFPNPPDSTQQALDESLLLPPPPEELL</sequence>
<dbReference type="CTD" id="4974"/>
<feature type="compositionally biased region" description="Basic and acidic residues" evidence="1">
    <location>
        <begin position="367"/>
        <end position="378"/>
    </location>
</feature>